<gene>
    <name evidence="6" type="ORF">GCM10011532_25640</name>
</gene>
<dbReference type="InterPro" id="IPR013785">
    <property type="entry name" value="Aldolase_TIM"/>
</dbReference>
<dbReference type="Gene3D" id="3.20.20.70">
    <property type="entry name" value="Aldolase class I"/>
    <property type="match status" value="1"/>
</dbReference>
<comment type="pathway">
    <text evidence="1">Carbohydrate acid metabolism.</text>
</comment>
<keyword evidence="4" id="KW-0456">Lyase</keyword>
<dbReference type="SUPFAM" id="SSF51569">
    <property type="entry name" value="Aldolase"/>
    <property type="match status" value="1"/>
</dbReference>
<protein>
    <submittedName>
        <fullName evidence="6">Bifunctional 4-hydroxy-2-oxoglutarate aldolase/2-dehydro-3-deoxy-phosphogluconate aldolase</fullName>
    </submittedName>
</protein>
<accession>A0ABQ1WS96</accession>
<comment type="subunit">
    <text evidence="3">Homotrimer.</text>
</comment>
<dbReference type="InterPro" id="IPR000887">
    <property type="entry name" value="Aldlse_KDPG_KHG"/>
</dbReference>
<keyword evidence="5" id="KW-0119">Carbohydrate metabolism</keyword>
<dbReference type="NCBIfam" id="NF005499">
    <property type="entry name" value="PRK07114.1"/>
    <property type="match status" value="1"/>
</dbReference>
<dbReference type="RefSeq" id="WP_011709055.1">
    <property type="nucleotide sequence ID" value="NZ_BMIX01000006.1"/>
</dbReference>
<dbReference type="PANTHER" id="PTHR30246">
    <property type="entry name" value="2-KETO-3-DEOXY-6-PHOSPHOGLUCONATE ALDOLASE"/>
    <property type="match status" value="1"/>
</dbReference>
<proteinExistence type="inferred from homology"/>
<evidence type="ECO:0000256" key="1">
    <source>
        <dbReference type="ARBA" id="ARBA00004761"/>
    </source>
</evidence>
<evidence type="ECO:0000256" key="2">
    <source>
        <dbReference type="ARBA" id="ARBA00006906"/>
    </source>
</evidence>
<dbReference type="EMBL" id="BMIX01000006">
    <property type="protein sequence ID" value="GGG40774.1"/>
    <property type="molecule type" value="Genomic_DNA"/>
</dbReference>
<sequence>MAKLSRLEVYEVMKSTGLVPLFSHTDIDVAKSLIDACYKGGARVLEFTARAQNAHTVFEEMAGYVKKEYPDLALGIGSITDGPSASLYIQLGADFIVTPVFREDIAIICNRRKIPFFPGCGSLTEIARAEEIGCEIVKLFPGSIYGPEFIKAIKGPQPWTSIMPTGGVEPTGESIEQWLKAGASCVGIGSKLMIKDSNGDFDYDEIQQVVKKCVEIIKDYKSK</sequence>
<dbReference type="CDD" id="cd00452">
    <property type="entry name" value="KDPG_aldolase"/>
    <property type="match status" value="1"/>
</dbReference>
<evidence type="ECO:0000313" key="6">
    <source>
        <dbReference type="EMBL" id="GGG40774.1"/>
    </source>
</evidence>
<dbReference type="Proteomes" id="UP000605733">
    <property type="component" value="Unassembled WGS sequence"/>
</dbReference>
<evidence type="ECO:0000256" key="3">
    <source>
        <dbReference type="ARBA" id="ARBA00011233"/>
    </source>
</evidence>
<organism evidence="6 7">
    <name type="scientific">Christiangramia forsetii</name>
    <dbReference type="NCBI Taxonomy" id="411153"/>
    <lineage>
        <taxon>Bacteria</taxon>
        <taxon>Pseudomonadati</taxon>
        <taxon>Bacteroidota</taxon>
        <taxon>Flavobacteriia</taxon>
        <taxon>Flavobacteriales</taxon>
        <taxon>Flavobacteriaceae</taxon>
        <taxon>Christiangramia</taxon>
    </lineage>
</organism>
<keyword evidence="7" id="KW-1185">Reference proteome</keyword>
<reference evidence="7" key="1">
    <citation type="journal article" date="2019" name="Int. J. Syst. Evol. Microbiol.">
        <title>The Global Catalogue of Microorganisms (GCM) 10K type strain sequencing project: providing services to taxonomists for standard genome sequencing and annotation.</title>
        <authorList>
            <consortium name="The Broad Institute Genomics Platform"/>
            <consortium name="The Broad Institute Genome Sequencing Center for Infectious Disease"/>
            <person name="Wu L."/>
            <person name="Ma J."/>
        </authorList>
    </citation>
    <scope>NUCLEOTIDE SEQUENCE [LARGE SCALE GENOMIC DNA]</scope>
    <source>
        <strain evidence="7">CGMCC 1.15422</strain>
    </source>
</reference>
<evidence type="ECO:0000313" key="7">
    <source>
        <dbReference type="Proteomes" id="UP000605733"/>
    </source>
</evidence>
<name>A0ABQ1WS96_9FLAO</name>
<comment type="similarity">
    <text evidence="2">Belongs to the KHG/KDPG aldolase family.</text>
</comment>
<comment type="caution">
    <text evidence="6">The sequence shown here is derived from an EMBL/GenBank/DDBJ whole genome shotgun (WGS) entry which is preliminary data.</text>
</comment>
<evidence type="ECO:0000256" key="5">
    <source>
        <dbReference type="ARBA" id="ARBA00023277"/>
    </source>
</evidence>
<dbReference type="Pfam" id="PF01081">
    <property type="entry name" value="Aldolase"/>
    <property type="match status" value="1"/>
</dbReference>
<evidence type="ECO:0000256" key="4">
    <source>
        <dbReference type="ARBA" id="ARBA00023239"/>
    </source>
</evidence>
<dbReference type="PANTHER" id="PTHR30246:SF1">
    <property type="entry name" value="2-DEHYDRO-3-DEOXY-6-PHOSPHOGALACTONATE ALDOLASE-RELATED"/>
    <property type="match status" value="1"/>
</dbReference>